<evidence type="ECO:0000313" key="3">
    <source>
        <dbReference type="Proteomes" id="UP000717585"/>
    </source>
</evidence>
<name>A0A8J6AXL7_9EUKA</name>
<dbReference type="EMBL" id="JAHDYR010000018">
    <property type="protein sequence ID" value="KAG9394020.1"/>
    <property type="molecule type" value="Genomic_DNA"/>
</dbReference>
<organism evidence="2 3">
    <name type="scientific">Carpediemonas membranifera</name>
    <dbReference type="NCBI Taxonomy" id="201153"/>
    <lineage>
        <taxon>Eukaryota</taxon>
        <taxon>Metamonada</taxon>
        <taxon>Carpediemonas-like organisms</taxon>
        <taxon>Carpediemonas</taxon>
    </lineage>
</organism>
<evidence type="ECO:0000313" key="2">
    <source>
        <dbReference type="EMBL" id="KAG9394020.1"/>
    </source>
</evidence>
<comment type="caution">
    <text evidence="2">The sequence shown here is derived from an EMBL/GenBank/DDBJ whole genome shotgun (WGS) entry which is preliminary data.</text>
</comment>
<proteinExistence type="predicted"/>
<reference evidence="2" key="1">
    <citation type="submission" date="2021-05" db="EMBL/GenBank/DDBJ databases">
        <title>A free-living protist that lacks canonical eukaryotic 1 DNA replication and segregation systems.</title>
        <authorList>
            <person name="Salas-Leiva D.E."/>
            <person name="Tromer E.C."/>
            <person name="Curtis B.A."/>
            <person name="Jerlstrom-Hultqvist J."/>
            <person name="Kolisko M."/>
            <person name="Yi Z."/>
            <person name="Salas-Leiva J.S."/>
            <person name="Gallot-Lavallee L."/>
            <person name="Kops G.J.P.L."/>
            <person name="Archibald J.M."/>
            <person name="Simpson A.G.B."/>
            <person name="Roger A.J."/>
        </authorList>
    </citation>
    <scope>NUCLEOTIDE SEQUENCE</scope>
    <source>
        <strain evidence="2">BICM</strain>
    </source>
</reference>
<dbReference type="AlphaFoldDB" id="A0A8J6AXL7"/>
<keyword evidence="3" id="KW-1185">Reference proteome</keyword>
<sequence>MLQSELRVYALVDELEEQRPHHVGQDHLANVLEELCAQLDSPPDDLERFEWFEKGVIAEIEAANPRMSGLKVVKDFRLMLLRRGEIEGLKREIESRLANQEPSDTDSPRPALSRVDSALTNAEAPFTPPSQTQSPTSRGPARRADSALSIPTSEGSRRGELRRYPYMDTGKQVLVSGVNTDLLTAMIQSPVAVVRSNIRRTGMLKSFLRLSADVNRIEFLKTPDRSTPDAFVTISRIERAGRYRQPAPPLFLNAGYRGPLIEIILSDGTQVLVGMGGEYAGRWVEGLGTLLRYKHRLFKLRVALKGLEGN</sequence>
<accession>A0A8J6AXL7</accession>
<feature type="region of interest" description="Disordered" evidence="1">
    <location>
        <begin position="121"/>
        <end position="163"/>
    </location>
</feature>
<protein>
    <submittedName>
        <fullName evidence="2">Uncharacterized protein</fullName>
    </submittedName>
</protein>
<dbReference type="Proteomes" id="UP000717585">
    <property type="component" value="Unassembled WGS sequence"/>
</dbReference>
<evidence type="ECO:0000256" key="1">
    <source>
        <dbReference type="SAM" id="MobiDB-lite"/>
    </source>
</evidence>
<gene>
    <name evidence="2" type="ORF">J8273_4620</name>
</gene>